<feature type="transmembrane region" description="Helical" evidence="4">
    <location>
        <begin position="9"/>
        <end position="29"/>
    </location>
</feature>
<dbReference type="RefSeq" id="WP_006001698.1">
    <property type="nucleotide sequence ID" value="NZ_AAEW02000014.1"/>
</dbReference>
<dbReference type="InterPro" id="IPR029787">
    <property type="entry name" value="Nucleotide_cyclase"/>
</dbReference>
<dbReference type="GO" id="GO:0043709">
    <property type="term" value="P:cell adhesion involved in single-species biofilm formation"/>
    <property type="evidence" value="ECO:0007669"/>
    <property type="project" value="TreeGrafter"/>
</dbReference>
<protein>
    <recommendedName>
        <fullName evidence="1">diguanylate cyclase</fullName>
        <ecNumber evidence="1">2.7.7.65</ecNumber>
    </recommendedName>
</protein>
<dbReference type="Proteomes" id="UP000005695">
    <property type="component" value="Unassembled WGS sequence"/>
</dbReference>
<dbReference type="FunFam" id="3.30.70.270:FF:000001">
    <property type="entry name" value="Diguanylate cyclase domain protein"/>
    <property type="match status" value="1"/>
</dbReference>
<comment type="catalytic activity">
    <reaction evidence="2">
        <text>2 GTP = 3',3'-c-di-GMP + 2 diphosphate</text>
        <dbReference type="Rhea" id="RHEA:24898"/>
        <dbReference type="ChEBI" id="CHEBI:33019"/>
        <dbReference type="ChEBI" id="CHEBI:37565"/>
        <dbReference type="ChEBI" id="CHEBI:58805"/>
        <dbReference type="EC" id="2.7.7.65"/>
    </reaction>
</comment>
<feature type="transmembrane region" description="Helical" evidence="4">
    <location>
        <begin position="294"/>
        <end position="317"/>
    </location>
</feature>
<dbReference type="GO" id="GO:1902201">
    <property type="term" value="P:negative regulation of bacterial-type flagellum-dependent cell motility"/>
    <property type="evidence" value="ECO:0007669"/>
    <property type="project" value="TreeGrafter"/>
</dbReference>
<evidence type="ECO:0000313" key="6">
    <source>
        <dbReference type="EMBL" id="EAT15092.1"/>
    </source>
</evidence>
<evidence type="ECO:0000313" key="7">
    <source>
        <dbReference type="Proteomes" id="UP000005695"/>
    </source>
</evidence>
<organism evidence="6 7">
    <name type="scientific">Desulfuromonas acetoxidans (strain DSM 684 / 11070)</name>
    <dbReference type="NCBI Taxonomy" id="281689"/>
    <lineage>
        <taxon>Bacteria</taxon>
        <taxon>Pseudomonadati</taxon>
        <taxon>Thermodesulfobacteriota</taxon>
        <taxon>Desulfuromonadia</taxon>
        <taxon>Desulfuromonadales</taxon>
        <taxon>Desulfuromonadaceae</taxon>
        <taxon>Desulfuromonas</taxon>
    </lineage>
</organism>
<accession>Q1JXQ1</accession>
<evidence type="ECO:0000256" key="4">
    <source>
        <dbReference type="SAM" id="Phobius"/>
    </source>
</evidence>
<feature type="coiled-coil region" evidence="3">
    <location>
        <begin position="317"/>
        <end position="365"/>
    </location>
</feature>
<dbReference type="EMBL" id="AAEW02000014">
    <property type="protein sequence ID" value="EAT15092.1"/>
    <property type="molecule type" value="Genomic_DNA"/>
</dbReference>
<dbReference type="InterPro" id="IPR050469">
    <property type="entry name" value="Diguanylate_Cyclase"/>
</dbReference>
<dbReference type="SUPFAM" id="SSF55073">
    <property type="entry name" value="Nucleotide cyclase"/>
    <property type="match status" value="1"/>
</dbReference>
<name>Q1JXQ1_DESA6</name>
<dbReference type="Gene3D" id="3.30.70.270">
    <property type="match status" value="1"/>
</dbReference>
<evidence type="ECO:0000256" key="2">
    <source>
        <dbReference type="ARBA" id="ARBA00034247"/>
    </source>
</evidence>
<sequence length="541" mass="62288">MKLGIRAKIIVLVIMALVILCAGFVSLLVHEQADRHKELIQQVDRFIHNSSERELSRIHNIYHSRLDGFIKTNPSIVDSFICGDRQNLYQQLQVKLATLQKENSDFFSITFIRKDGTVLLRTARYAMYGDSALDIPFVARAFALKQPQYGLTVARWGLAYRLTRPIFKNNRFEGIIVFVLRPLSGLNLIYDSLGVDTGVLIKKSYQKRIKGVSYPTYGDYLLMEEKGTLFKEISEFPDKQEVAQGLIKAYGKEEYLFYSPVELKNFNNEVIGYIQPVSRHTLQQQKHRLVLKQALTAAFVLACATFIVLYFGIGYLLKRLDRLNNTLESRVKERTEELNLVNQELKKEIRERESVQQELERLSRYDGLTELINRRYFDELLDIEWRDACRHQHWVTVLMIDVDYFKIYNDCYGHLQGDECLARLAQLFKNKFKRARDVVARYGGEEFVCLLPMTNPAEAQGMADALLGVVRGSGMEHCGSKCSGVITVSIGVSSMIPDAYQTADHLISQADDALYRAKQKGRNQLQIYQRKDEYSPRRVKG</sequence>
<dbReference type="InterPro" id="IPR043128">
    <property type="entry name" value="Rev_trsase/Diguanyl_cyclase"/>
</dbReference>
<dbReference type="PROSITE" id="PS50887">
    <property type="entry name" value="GGDEF"/>
    <property type="match status" value="1"/>
</dbReference>
<feature type="domain" description="GGDEF" evidence="5">
    <location>
        <begin position="393"/>
        <end position="530"/>
    </location>
</feature>
<dbReference type="EC" id="2.7.7.65" evidence="1"/>
<dbReference type="SMART" id="SM00267">
    <property type="entry name" value="GGDEF"/>
    <property type="match status" value="1"/>
</dbReference>
<dbReference type="GO" id="GO:0052621">
    <property type="term" value="F:diguanylate cyclase activity"/>
    <property type="evidence" value="ECO:0007669"/>
    <property type="project" value="UniProtKB-EC"/>
</dbReference>
<gene>
    <name evidence="6" type="ORF">Dace_1169</name>
</gene>
<comment type="caution">
    <text evidence="6">The sequence shown here is derived from an EMBL/GenBank/DDBJ whole genome shotgun (WGS) entry which is preliminary data.</text>
</comment>
<keyword evidence="4" id="KW-1133">Transmembrane helix</keyword>
<evidence type="ECO:0000256" key="1">
    <source>
        <dbReference type="ARBA" id="ARBA00012528"/>
    </source>
</evidence>
<keyword evidence="4" id="KW-0812">Transmembrane</keyword>
<reference evidence="6" key="2">
    <citation type="submission" date="2006-05" db="EMBL/GenBank/DDBJ databases">
        <title>Sequencing of the draft genome and assembly of Desulfuromonas acetoxidans DSM 684.</title>
        <authorList>
            <consortium name="US DOE Joint Genome Institute (JGI-PGF)"/>
            <person name="Copeland A."/>
            <person name="Lucas S."/>
            <person name="Lapidus A."/>
            <person name="Barry K."/>
            <person name="Detter J.C."/>
            <person name="Glavina del Rio T."/>
            <person name="Hammon N."/>
            <person name="Israni S."/>
            <person name="Dalin E."/>
            <person name="Tice H."/>
            <person name="Bruce D."/>
            <person name="Pitluck S."/>
            <person name="Richardson P."/>
        </authorList>
    </citation>
    <scope>NUCLEOTIDE SEQUENCE [LARGE SCALE GENOMIC DNA]</scope>
    <source>
        <strain evidence="6">DSM 684</strain>
    </source>
</reference>
<dbReference type="GO" id="GO:0005886">
    <property type="term" value="C:plasma membrane"/>
    <property type="evidence" value="ECO:0007669"/>
    <property type="project" value="TreeGrafter"/>
</dbReference>
<dbReference type="NCBIfam" id="TIGR00254">
    <property type="entry name" value="GGDEF"/>
    <property type="match status" value="1"/>
</dbReference>
<dbReference type="PANTHER" id="PTHR45138">
    <property type="entry name" value="REGULATORY COMPONENTS OF SENSORY TRANSDUCTION SYSTEM"/>
    <property type="match status" value="1"/>
</dbReference>
<dbReference type="OrthoDB" id="9790367at2"/>
<dbReference type="InterPro" id="IPR000160">
    <property type="entry name" value="GGDEF_dom"/>
</dbReference>
<evidence type="ECO:0000256" key="3">
    <source>
        <dbReference type="SAM" id="Coils"/>
    </source>
</evidence>
<dbReference type="CDD" id="cd01949">
    <property type="entry name" value="GGDEF"/>
    <property type="match status" value="1"/>
</dbReference>
<keyword evidence="7" id="KW-1185">Reference proteome</keyword>
<dbReference type="Pfam" id="PF00990">
    <property type="entry name" value="GGDEF"/>
    <property type="match status" value="1"/>
</dbReference>
<evidence type="ECO:0000259" key="5">
    <source>
        <dbReference type="PROSITE" id="PS50887"/>
    </source>
</evidence>
<proteinExistence type="predicted"/>
<keyword evidence="3" id="KW-0175">Coiled coil</keyword>
<dbReference type="AlphaFoldDB" id="Q1JXQ1"/>
<keyword evidence="4" id="KW-0472">Membrane</keyword>
<dbReference type="PANTHER" id="PTHR45138:SF9">
    <property type="entry name" value="DIGUANYLATE CYCLASE DGCM-RELATED"/>
    <property type="match status" value="1"/>
</dbReference>
<reference evidence="6" key="1">
    <citation type="submission" date="2006-05" db="EMBL/GenBank/DDBJ databases">
        <title>Annotation of the draft genome assembly of Desulfuromonas acetoxidans DSM 684.</title>
        <authorList>
            <consortium name="US DOE Joint Genome Institute (JGI-ORNL)"/>
            <person name="Larimer F."/>
            <person name="Land M."/>
            <person name="Hauser L."/>
        </authorList>
    </citation>
    <scope>NUCLEOTIDE SEQUENCE [LARGE SCALE GENOMIC DNA]</scope>
    <source>
        <strain evidence="6">DSM 684</strain>
    </source>
</reference>